<feature type="domain" description="DNA helicase DnaB-like N-terminal" evidence="3">
    <location>
        <begin position="21"/>
        <end position="116"/>
    </location>
</feature>
<dbReference type="RefSeq" id="WP_167986607.1">
    <property type="nucleotide sequence ID" value="NZ_JAATEJ010000034.1"/>
</dbReference>
<proteinExistence type="predicted"/>
<accession>A0ABX0ZZ29</accession>
<name>A0ABX0ZZ29_9ACTN</name>
<evidence type="ECO:0000313" key="5">
    <source>
        <dbReference type="Proteomes" id="UP000734511"/>
    </source>
</evidence>
<dbReference type="InterPro" id="IPR016136">
    <property type="entry name" value="DNA_helicase_N/primase_C"/>
</dbReference>
<dbReference type="InterPro" id="IPR036185">
    <property type="entry name" value="DNA_heli_DnaB-like_N_sf"/>
</dbReference>
<dbReference type="SUPFAM" id="SSF48024">
    <property type="entry name" value="N-terminal domain of DnaB helicase"/>
    <property type="match status" value="1"/>
</dbReference>
<keyword evidence="2" id="KW-0238">DNA-binding</keyword>
<dbReference type="Pfam" id="PF00772">
    <property type="entry name" value="DnaB"/>
    <property type="match status" value="1"/>
</dbReference>
<organism evidence="4 5">
    <name type="scientific">Actinacidiphila epipremni</name>
    <dbReference type="NCBI Taxonomy" id="2053013"/>
    <lineage>
        <taxon>Bacteria</taxon>
        <taxon>Bacillati</taxon>
        <taxon>Actinomycetota</taxon>
        <taxon>Actinomycetes</taxon>
        <taxon>Kitasatosporales</taxon>
        <taxon>Streptomycetaceae</taxon>
        <taxon>Actinacidiphila</taxon>
    </lineage>
</organism>
<reference evidence="4 5" key="1">
    <citation type="submission" date="2020-03" db="EMBL/GenBank/DDBJ databases">
        <title>WGS of actinomycetes isolated from Thailand.</title>
        <authorList>
            <person name="Thawai C."/>
        </authorList>
    </citation>
    <scope>NUCLEOTIDE SEQUENCE [LARGE SCALE GENOMIC DNA]</scope>
    <source>
        <strain evidence="4 5">PRB2-1</strain>
    </source>
</reference>
<dbReference type="InterPro" id="IPR007693">
    <property type="entry name" value="DNA_helicase_DnaB-like_N"/>
</dbReference>
<sequence length="146" mass="15424">MTKTMVGSHEPPDGPEGYLCDPHAERAVLAAVMSSGPLTQHLVSVLEEGDFTDAMHRDIFSAAAALSLHAGRIDPIIVIAEAGRRGRPLPADTVHRLAAAVPPGATAVHYAAIIRDLTALRRKGTGVSGEDLPYIPLRGFLTDDDV</sequence>
<protein>
    <recommendedName>
        <fullName evidence="3">DNA helicase DnaB-like N-terminal domain-containing protein</fullName>
    </recommendedName>
</protein>
<keyword evidence="1" id="KW-0235">DNA replication</keyword>
<evidence type="ECO:0000313" key="4">
    <source>
        <dbReference type="EMBL" id="NJP47771.1"/>
    </source>
</evidence>
<keyword evidence="5" id="KW-1185">Reference proteome</keyword>
<dbReference type="Gene3D" id="1.10.860.10">
    <property type="entry name" value="DNAb Helicase, Chain A"/>
    <property type="match status" value="1"/>
</dbReference>
<evidence type="ECO:0000259" key="3">
    <source>
        <dbReference type="Pfam" id="PF00772"/>
    </source>
</evidence>
<evidence type="ECO:0000256" key="2">
    <source>
        <dbReference type="ARBA" id="ARBA00023125"/>
    </source>
</evidence>
<dbReference type="Proteomes" id="UP000734511">
    <property type="component" value="Unassembled WGS sequence"/>
</dbReference>
<gene>
    <name evidence="4" type="ORF">HCN08_30840</name>
</gene>
<evidence type="ECO:0000256" key="1">
    <source>
        <dbReference type="ARBA" id="ARBA00022705"/>
    </source>
</evidence>
<dbReference type="EMBL" id="JAATEJ010000034">
    <property type="protein sequence ID" value="NJP47771.1"/>
    <property type="molecule type" value="Genomic_DNA"/>
</dbReference>
<comment type="caution">
    <text evidence="4">The sequence shown here is derived from an EMBL/GenBank/DDBJ whole genome shotgun (WGS) entry which is preliminary data.</text>
</comment>